<evidence type="ECO:0000313" key="2">
    <source>
        <dbReference type="Proteomes" id="UP000713479"/>
    </source>
</evidence>
<gene>
    <name evidence="1" type="ORF">E7Z74_00255</name>
</gene>
<dbReference type="Proteomes" id="UP000713479">
    <property type="component" value="Unassembled WGS sequence"/>
</dbReference>
<name>A0A8T3VII4_9EURY</name>
<evidence type="ECO:0000313" key="1">
    <source>
        <dbReference type="EMBL" id="MBE6509690.1"/>
    </source>
</evidence>
<dbReference type="AlphaFoldDB" id="A0A8T3VII4"/>
<reference evidence="1" key="1">
    <citation type="submission" date="2019-04" db="EMBL/GenBank/DDBJ databases">
        <title>Evolution of Biomass-Degrading Anaerobic Consortia Revealed by Metagenomics.</title>
        <authorList>
            <person name="Peng X."/>
        </authorList>
    </citation>
    <scope>NUCLEOTIDE SEQUENCE</scope>
    <source>
        <strain evidence="1">SIG13</strain>
    </source>
</reference>
<protein>
    <submittedName>
        <fullName evidence="1">Uncharacterized protein</fullName>
    </submittedName>
</protein>
<organism evidence="1 2">
    <name type="scientific">Methanobrevibacter millerae</name>
    <dbReference type="NCBI Taxonomy" id="230361"/>
    <lineage>
        <taxon>Archaea</taxon>
        <taxon>Methanobacteriati</taxon>
        <taxon>Methanobacteriota</taxon>
        <taxon>Methanomada group</taxon>
        <taxon>Methanobacteria</taxon>
        <taxon>Methanobacteriales</taxon>
        <taxon>Methanobacteriaceae</taxon>
        <taxon>Methanobrevibacter</taxon>
    </lineage>
</organism>
<proteinExistence type="predicted"/>
<dbReference type="EMBL" id="SUTF01000001">
    <property type="protein sequence ID" value="MBE6509690.1"/>
    <property type="molecule type" value="Genomic_DNA"/>
</dbReference>
<comment type="caution">
    <text evidence="1">The sequence shown here is derived from an EMBL/GenBank/DDBJ whole genome shotgun (WGS) entry which is preliminary data.</text>
</comment>
<accession>A0A8T3VII4</accession>
<sequence>MLAIRKNLKTSLMSFIDDFKIDDKGAFVLPFELRLKDQEFLKYCHLDVDWDIPSISSEDLPDEFSQKAVKLVDLFRRKTAHLSYECMLFFDYKTGEIIYCFVEDNLDGRIREEIYEIHFKGKNVASIHNHPKGFLSAPSGKNFQILEIENEDYELICGYDEFWILEAKGVFDKEVVEEIRGKAKLFYFHSIHFENDESKVYGDSLLKYINNKIKININLSKVRYH</sequence>